<dbReference type="VEuPathDB" id="PlasmoDB:PmUG01_10035900"/>
<dbReference type="Pfam" id="PF08373">
    <property type="entry name" value="RAP"/>
    <property type="match status" value="1"/>
</dbReference>
<keyword evidence="1" id="KW-0472">Membrane</keyword>
<dbReference type="EMBL" id="FLQW01002866">
    <property type="protein sequence ID" value="SBS94391.1"/>
    <property type="molecule type" value="Genomic_DNA"/>
</dbReference>
<keyword evidence="1" id="KW-1133">Transmembrane helix</keyword>
<organism evidence="3 4">
    <name type="scientific">Plasmodium malariae</name>
    <dbReference type="NCBI Taxonomy" id="5858"/>
    <lineage>
        <taxon>Eukaryota</taxon>
        <taxon>Sar</taxon>
        <taxon>Alveolata</taxon>
        <taxon>Apicomplexa</taxon>
        <taxon>Aconoidasida</taxon>
        <taxon>Haemosporida</taxon>
        <taxon>Plasmodiidae</taxon>
        <taxon>Plasmodium</taxon>
        <taxon>Plasmodium (Plasmodium)</taxon>
    </lineage>
</organism>
<dbReference type="InterPro" id="IPR011335">
    <property type="entry name" value="Restrct_endonuc-II-like"/>
</dbReference>
<dbReference type="GO" id="GO:0006281">
    <property type="term" value="P:DNA repair"/>
    <property type="evidence" value="ECO:0007669"/>
    <property type="project" value="UniProtKB-ARBA"/>
</dbReference>
<keyword evidence="1" id="KW-0812">Transmembrane</keyword>
<dbReference type="Proteomes" id="UP000078597">
    <property type="component" value="Unassembled WGS sequence"/>
</dbReference>
<protein>
    <submittedName>
        <fullName evidence="3">RAP protein, putative</fullName>
    </submittedName>
</protein>
<feature type="domain" description="RAP" evidence="2">
    <location>
        <begin position="438"/>
        <end position="505"/>
    </location>
</feature>
<proteinExistence type="predicted"/>
<feature type="transmembrane region" description="Helical" evidence="1">
    <location>
        <begin position="32"/>
        <end position="53"/>
    </location>
</feature>
<reference evidence="4" key="1">
    <citation type="submission" date="2016-05" db="EMBL/GenBank/DDBJ databases">
        <authorList>
            <person name="Naeem Raeece"/>
        </authorList>
    </citation>
    <scope>NUCLEOTIDE SEQUENCE [LARGE SCALE GENOMIC DNA]</scope>
</reference>
<dbReference type="SUPFAM" id="SSF52980">
    <property type="entry name" value="Restriction endonuclease-like"/>
    <property type="match status" value="1"/>
</dbReference>
<accession>A0A1A8WNC6</accession>
<gene>
    <name evidence="3" type="ORF">PMALA_043230</name>
</gene>
<evidence type="ECO:0000256" key="1">
    <source>
        <dbReference type="SAM" id="Phobius"/>
    </source>
</evidence>
<dbReference type="InterPro" id="IPR013584">
    <property type="entry name" value="RAP"/>
</dbReference>
<dbReference type="PROSITE" id="PS51286">
    <property type="entry name" value="RAP"/>
    <property type="match status" value="1"/>
</dbReference>
<evidence type="ECO:0000259" key="2">
    <source>
        <dbReference type="PROSITE" id="PS51286"/>
    </source>
</evidence>
<evidence type="ECO:0000313" key="4">
    <source>
        <dbReference type="Proteomes" id="UP000078597"/>
    </source>
</evidence>
<feature type="non-terminal residue" evidence="3">
    <location>
        <position position="1"/>
    </location>
</feature>
<sequence length="512" mass="59248">TTTATATATATTTATATATATATTTATATATATATTTATATATASVLFFFFFLPVSRRTHSRKEQNITWTSLPRMILQTAKGLSGRKCIRFHRQFVHRYSASILNSPTCTNGKSVRAICFNNTSEEMSKEKIIFLIKNIQIINYKEKHVLNHVSNLLKKFINELTIDDIYLVLHTFCKLNFTKYSLYNSFVKIIMNKKPSMNTRILTQLLIDLHKTASLDINMLTFFTEYYIKDALNKFSLFDLSMILFIYNKYNYNDSETVRQICQVLNSCFMPIIDQDKGVLTTILLSLSMLNLNYGMYFNLIKEHVYNNYEQFEIKYLCNISYSIALWIATNSLRDEILNDVLKTIVSLLLSNISKLKNEELKQVHIVLYLLKNMGENCQDAINKIEKKNIRNIITVSKIQQQVEKIFKEIGLRAERELPVGPYMLDFAIKKKRICIEINGFMHYYTFGGKINTKSSLKYYILNKLNWKVRRENSNKQIVITIEYMDWKNKSKEDKIKYLETNILHEIK</sequence>
<dbReference type="AlphaFoldDB" id="A0A1A8WNC6"/>
<evidence type="ECO:0000313" key="3">
    <source>
        <dbReference type="EMBL" id="SBS94391.1"/>
    </source>
</evidence>
<dbReference type="Gene3D" id="3.40.960.10">
    <property type="entry name" value="VSR Endonuclease"/>
    <property type="match status" value="1"/>
</dbReference>
<name>A0A1A8WNC6_PLAMA</name>